<dbReference type="PANTHER" id="PTHR30146">
    <property type="entry name" value="LACI-RELATED TRANSCRIPTIONAL REPRESSOR"/>
    <property type="match status" value="1"/>
</dbReference>
<dbReference type="InterPro" id="IPR000843">
    <property type="entry name" value="HTH_LacI"/>
</dbReference>
<gene>
    <name evidence="6" type="ORF">DWX41_08270</name>
</gene>
<feature type="domain" description="HTH lacI-type" evidence="5">
    <location>
        <begin position="4"/>
        <end position="57"/>
    </location>
</feature>
<comment type="caution">
    <text evidence="6">The sequence shown here is derived from an EMBL/GenBank/DDBJ whole genome shotgun (WGS) entry which is preliminary data.</text>
</comment>
<keyword evidence="2" id="KW-0805">Transcription regulation</keyword>
<protein>
    <submittedName>
        <fullName evidence="6">LacI family transcriptional regulator</fullName>
    </submittedName>
</protein>
<dbReference type="InterPro" id="IPR046335">
    <property type="entry name" value="LacI/GalR-like_sensor"/>
</dbReference>
<dbReference type="GO" id="GO:0003700">
    <property type="term" value="F:DNA-binding transcription factor activity"/>
    <property type="evidence" value="ECO:0007669"/>
    <property type="project" value="TreeGrafter"/>
</dbReference>
<dbReference type="AlphaFoldDB" id="A0A3E2WY37"/>
<keyword evidence="3" id="KW-0238">DNA-binding</keyword>
<sequence>MMSITIKDISRETNLAVSTISKYINGGNVRTKNAKAIEAAIAKLGYRPNIMAQSLRNSRSYTVGIIVPTMNDPFCSKLVEQIEQMLQLEGYSCALCCYHSKTAIRENTIEFLLQKNVDAILFLADYQIQSKELYIPDTRVPLIILNRYLEGIPADFILPDIAGGIYTCTEYLIKHQHKKIALMTACRQNDSEDNIGYRRAHEDYHLTYHEDYTVHSTDRFLALLNSDTPPDSLIISDYQLYTDAVSTFFSMGLEIPDEFSLIACDNSDFGQIMMPPITVLDYPIKEIVNKTIRILSQRLNGDFSAFPCLFRLKTQLHVRDSVLDCR</sequence>
<evidence type="ECO:0000259" key="5">
    <source>
        <dbReference type="PROSITE" id="PS50932"/>
    </source>
</evidence>
<dbReference type="SUPFAM" id="SSF53822">
    <property type="entry name" value="Periplasmic binding protein-like I"/>
    <property type="match status" value="1"/>
</dbReference>
<dbReference type="GO" id="GO:0000976">
    <property type="term" value="F:transcription cis-regulatory region binding"/>
    <property type="evidence" value="ECO:0007669"/>
    <property type="project" value="TreeGrafter"/>
</dbReference>
<proteinExistence type="predicted"/>
<dbReference type="Proteomes" id="UP000261111">
    <property type="component" value="Unassembled WGS sequence"/>
</dbReference>
<evidence type="ECO:0000313" key="6">
    <source>
        <dbReference type="EMBL" id="RGC33054.1"/>
    </source>
</evidence>
<dbReference type="InterPro" id="IPR028082">
    <property type="entry name" value="Peripla_BP_I"/>
</dbReference>
<dbReference type="PROSITE" id="PS50932">
    <property type="entry name" value="HTH_LACI_2"/>
    <property type="match status" value="1"/>
</dbReference>
<keyword evidence="4" id="KW-0804">Transcription</keyword>
<dbReference type="Gene3D" id="3.40.50.2300">
    <property type="match status" value="2"/>
</dbReference>
<keyword evidence="1" id="KW-0678">Repressor</keyword>
<organism evidence="6 7">
    <name type="scientific">Hungatella hathewayi</name>
    <dbReference type="NCBI Taxonomy" id="154046"/>
    <lineage>
        <taxon>Bacteria</taxon>
        <taxon>Bacillati</taxon>
        <taxon>Bacillota</taxon>
        <taxon>Clostridia</taxon>
        <taxon>Lachnospirales</taxon>
        <taxon>Lachnospiraceae</taxon>
        <taxon>Hungatella</taxon>
    </lineage>
</organism>
<dbReference type="Pfam" id="PF00356">
    <property type="entry name" value="LacI"/>
    <property type="match status" value="1"/>
</dbReference>
<evidence type="ECO:0000256" key="3">
    <source>
        <dbReference type="ARBA" id="ARBA00023125"/>
    </source>
</evidence>
<dbReference type="PANTHER" id="PTHR30146:SF148">
    <property type="entry name" value="HTH-TYPE TRANSCRIPTIONAL REPRESSOR PURR-RELATED"/>
    <property type="match status" value="1"/>
</dbReference>
<dbReference type="SMART" id="SM00354">
    <property type="entry name" value="HTH_LACI"/>
    <property type="match status" value="1"/>
</dbReference>
<name>A0A3E2WY37_9FIRM</name>
<accession>A0A3E2WY37</accession>
<evidence type="ECO:0000256" key="4">
    <source>
        <dbReference type="ARBA" id="ARBA00023163"/>
    </source>
</evidence>
<dbReference type="InterPro" id="IPR010982">
    <property type="entry name" value="Lambda_DNA-bd_dom_sf"/>
</dbReference>
<dbReference type="Pfam" id="PF13377">
    <property type="entry name" value="Peripla_BP_3"/>
    <property type="match status" value="1"/>
</dbReference>
<evidence type="ECO:0000256" key="1">
    <source>
        <dbReference type="ARBA" id="ARBA00022491"/>
    </source>
</evidence>
<evidence type="ECO:0000256" key="2">
    <source>
        <dbReference type="ARBA" id="ARBA00023015"/>
    </source>
</evidence>
<dbReference type="SUPFAM" id="SSF47413">
    <property type="entry name" value="lambda repressor-like DNA-binding domains"/>
    <property type="match status" value="1"/>
</dbReference>
<evidence type="ECO:0000313" key="7">
    <source>
        <dbReference type="Proteomes" id="UP000261111"/>
    </source>
</evidence>
<dbReference type="CDD" id="cd06267">
    <property type="entry name" value="PBP1_LacI_sugar_binding-like"/>
    <property type="match status" value="1"/>
</dbReference>
<reference evidence="6 7" key="1">
    <citation type="submission" date="2018-08" db="EMBL/GenBank/DDBJ databases">
        <title>A genome reference for cultivated species of the human gut microbiota.</title>
        <authorList>
            <person name="Zou Y."/>
            <person name="Xue W."/>
            <person name="Luo G."/>
        </authorList>
    </citation>
    <scope>NUCLEOTIDE SEQUENCE [LARGE SCALE GENOMIC DNA]</scope>
    <source>
        <strain evidence="6 7">AF19-21</strain>
    </source>
</reference>
<dbReference type="EMBL" id="QVIA01000007">
    <property type="protein sequence ID" value="RGC33054.1"/>
    <property type="molecule type" value="Genomic_DNA"/>
</dbReference>
<dbReference type="Gene3D" id="1.10.260.40">
    <property type="entry name" value="lambda repressor-like DNA-binding domains"/>
    <property type="match status" value="1"/>
</dbReference>